<evidence type="ECO:0000256" key="1">
    <source>
        <dbReference type="SAM" id="SignalP"/>
    </source>
</evidence>
<accession>A0A7C3SK02</accession>
<dbReference type="AlphaFoldDB" id="A0A7C3SK02"/>
<dbReference type="EMBL" id="DTHB01000053">
    <property type="protein sequence ID" value="HGB15486.1"/>
    <property type="molecule type" value="Genomic_DNA"/>
</dbReference>
<sequence>MKKLAIFCLLGLVMLAMPRPTRSVTMSIVTVTAYSYSGGRSPHGITASGRKVREGMVAVSRDLERNLRLVFGDRVLLHGLGVFEVQDRMASGQRKKVDLFMQSDAKARRFGVKRYIVLVKLA</sequence>
<evidence type="ECO:0000313" key="2">
    <source>
        <dbReference type="EMBL" id="HGB15486.1"/>
    </source>
</evidence>
<keyword evidence="1" id="KW-0732">Signal</keyword>
<feature type="signal peptide" evidence="1">
    <location>
        <begin position="1"/>
        <end position="23"/>
    </location>
</feature>
<organism evidence="2">
    <name type="scientific">Desulfobacca acetoxidans</name>
    <dbReference type="NCBI Taxonomy" id="60893"/>
    <lineage>
        <taxon>Bacteria</taxon>
        <taxon>Pseudomonadati</taxon>
        <taxon>Thermodesulfobacteriota</taxon>
        <taxon>Desulfobaccia</taxon>
        <taxon>Desulfobaccales</taxon>
        <taxon>Desulfobaccaceae</taxon>
        <taxon>Desulfobacca</taxon>
    </lineage>
</organism>
<dbReference type="CDD" id="cd14667">
    <property type="entry name" value="3D_containing_proteins"/>
    <property type="match status" value="1"/>
</dbReference>
<evidence type="ECO:0008006" key="3">
    <source>
        <dbReference type="Google" id="ProtNLM"/>
    </source>
</evidence>
<reference evidence="2" key="1">
    <citation type="journal article" date="2020" name="mSystems">
        <title>Genome- and Community-Level Interaction Insights into Carbon Utilization and Element Cycling Functions of Hydrothermarchaeota in Hydrothermal Sediment.</title>
        <authorList>
            <person name="Zhou Z."/>
            <person name="Liu Y."/>
            <person name="Xu W."/>
            <person name="Pan J."/>
            <person name="Luo Z.H."/>
            <person name="Li M."/>
        </authorList>
    </citation>
    <scope>NUCLEOTIDE SEQUENCE [LARGE SCALE GENOMIC DNA]</scope>
    <source>
        <strain evidence="2">SpSt-776</strain>
    </source>
</reference>
<dbReference type="InterPro" id="IPR059180">
    <property type="entry name" value="3D_YorM"/>
</dbReference>
<feature type="chain" id="PRO_5028019838" description="3D domain-containing protein" evidence="1">
    <location>
        <begin position="24"/>
        <end position="122"/>
    </location>
</feature>
<proteinExistence type="predicted"/>
<protein>
    <recommendedName>
        <fullName evidence="3">3D domain-containing protein</fullName>
    </recommendedName>
</protein>
<gene>
    <name evidence="2" type="ORF">ENV62_09670</name>
</gene>
<comment type="caution">
    <text evidence="2">The sequence shown here is derived from an EMBL/GenBank/DDBJ whole genome shotgun (WGS) entry which is preliminary data.</text>
</comment>
<name>A0A7C3SK02_9BACT</name>